<evidence type="ECO:0000256" key="1">
    <source>
        <dbReference type="SAM" id="Phobius"/>
    </source>
</evidence>
<feature type="transmembrane region" description="Helical" evidence="1">
    <location>
        <begin position="12"/>
        <end position="29"/>
    </location>
</feature>
<sequence>MTGGVKTRRRVTWSHIVTFVLATAISYVLAVVSSIIFPVLGAPGVSALYIAAAIYVPLGIWMGLWGCLAGYISCFFLGLWPSGYTPLQSFIWSWADFIEALAPAAIFRLFKVDPDFSVRRGWAAKAFPPLIALGSIMLLLGVIVQVLWGATLGEPFTTIYVYSVYAGLALALIGVVLGLLVGHSKTWAAHIAGVILASVLSGVWGAGTLTLWNLPPPLPAELFWPVFTGWVMGDLIVLSVLSTALLVALTPVFKRTGLYVEGWWA</sequence>
<feature type="transmembrane region" description="Helical" evidence="1">
    <location>
        <begin position="63"/>
        <end position="84"/>
    </location>
</feature>
<name>A0A7C4FB79_THEPE</name>
<feature type="transmembrane region" description="Helical" evidence="1">
    <location>
        <begin position="130"/>
        <end position="148"/>
    </location>
</feature>
<evidence type="ECO:0000313" key="2">
    <source>
        <dbReference type="EMBL" id="HGI43027.1"/>
    </source>
</evidence>
<gene>
    <name evidence="2" type="ORF">ENV17_01395</name>
</gene>
<proteinExistence type="predicted"/>
<protein>
    <submittedName>
        <fullName evidence="2">Uncharacterized protein</fullName>
    </submittedName>
</protein>
<comment type="caution">
    <text evidence="2">The sequence shown here is derived from an EMBL/GenBank/DDBJ whole genome shotgun (WGS) entry which is preliminary data.</text>
</comment>
<dbReference type="AlphaFoldDB" id="A0A7C4FB79"/>
<dbReference type="EMBL" id="DTFI01000043">
    <property type="protein sequence ID" value="HGI43027.1"/>
    <property type="molecule type" value="Genomic_DNA"/>
</dbReference>
<feature type="transmembrane region" description="Helical" evidence="1">
    <location>
        <begin position="227"/>
        <end position="249"/>
    </location>
</feature>
<feature type="transmembrane region" description="Helical" evidence="1">
    <location>
        <begin position="90"/>
        <end position="110"/>
    </location>
</feature>
<feature type="transmembrane region" description="Helical" evidence="1">
    <location>
        <begin position="35"/>
        <end position="56"/>
    </location>
</feature>
<feature type="transmembrane region" description="Helical" evidence="1">
    <location>
        <begin position="187"/>
        <end position="207"/>
    </location>
</feature>
<keyword evidence="1" id="KW-0472">Membrane</keyword>
<organism evidence="2">
    <name type="scientific">Thermofilum pendens</name>
    <dbReference type="NCBI Taxonomy" id="2269"/>
    <lineage>
        <taxon>Archaea</taxon>
        <taxon>Thermoproteota</taxon>
        <taxon>Thermoprotei</taxon>
        <taxon>Thermofilales</taxon>
        <taxon>Thermofilaceae</taxon>
        <taxon>Thermofilum</taxon>
    </lineage>
</organism>
<feature type="transmembrane region" description="Helical" evidence="1">
    <location>
        <begin position="160"/>
        <end position="180"/>
    </location>
</feature>
<reference evidence="2" key="1">
    <citation type="journal article" date="2020" name="mSystems">
        <title>Genome- and Community-Level Interaction Insights into Carbon Utilization and Element Cycling Functions of Hydrothermarchaeota in Hydrothermal Sediment.</title>
        <authorList>
            <person name="Zhou Z."/>
            <person name="Liu Y."/>
            <person name="Xu W."/>
            <person name="Pan J."/>
            <person name="Luo Z.H."/>
            <person name="Li M."/>
        </authorList>
    </citation>
    <scope>NUCLEOTIDE SEQUENCE [LARGE SCALE GENOMIC DNA]</scope>
    <source>
        <strain evidence="2">SpSt-735</strain>
    </source>
</reference>
<keyword evidence="1" id="KW-1133">Transmembrane helix</keyword>
<accession>A0A7C4FB79</accession>
<keyword evidence="1" id="KW-0812">Transmembrane</keyword>